<dbReference type="STRING" id="13035.Dacsa_3555"/>
<dbReference type="RefSeq" id="WP_015231012.1">
    <property type="nucleotide sequence ID" value="NC_019780.1"/>
</dbReference>
<organism evidence="1 2">
    <name type="scientific">Dactylococcopsis salina (strain PCC 8305)</name>
    <name type="common">Myxobactron salinum</name>
    <dbReference type="NCBI Taxonomy" id="13035"/>
    <lineage>
        <taxon>Bacteria</taxon>
        <taxon>Bacillati</taxon>
        <taxon>Cyanobacteriota</taxon>
        <taxon>Cyanophyceae</taxon>
        <taxon>Nodosilineales</taxon>
        <taxon>Cymatolegaceae</taxon>
        <taxon>Dactylococcopsis</taxon>
    </lineage>
</organism>
<dbReference type="AlphaFoldDB" id="K9Z0Y6"/>
<dbReference type="Proteomes" id="UP000010482">
    <property type="component" value="Chromosome"/>
</dbReference>
<dbReference type="HOGENOM" id="CLU_2272744_0_0_3"/>
<sequence>MTRHPLQFLTRLESALKRFIDASAPTLPAPSEASPSQLELGEVIYAHGWETPYEVVSGAFNRLYYFRWQGHLVSACADSPNSINYYLKPLGGERLVRLQIKR</sequence>
<evidence type="ECO:0000313" key="1">
    <source>
        <dbReference type="EMBL" id="AFZ52038.1"/>
    </source>
</evidence>
<dbReference type="eggNOG" id="ENOG50340ZB">
    <property type="taxonomic scope" value="Bacteria"/>
</dbReference>
<dbReference type="KEGG" id="dsl:Dacsa_3555"/>
<reference evidence="1" key="1">
    <citation type="submission" date="2012-04" db="EMBL/GenBank/DDBJ databases">
        <title>Finished genome of Dactylococcopsis salina PCC 8305.</title>
        <authorList>
            <consortium name="US DOE Joint Genome Institute"/>
            <person name="Gugger M."/>
            <person name="Coursin T."/>
            <person name="Rippka R."/>
            <person name="Tandeau De Marsac N."/>
            <person name="Huntemann M."/>
            <person name="Wei C.-L."/>
            <person name="Han J."/>
            <person name="Detter J.C."/>
            <person name="Han C."/>
            <person name="Tapia R."/>
            <person name="Daligault H."/>
            <person name="Chen A."/>
            <person name="Krypides N."/>
            <person name="Mavromatis K."/>
            <person name="Markowitz V."/>
            <person name="Szeto E."/>
            <person name="Ivanova N."/>
            <person name="Ovchinnikova G."/>
            <person name="Pagani I."/>
            <person name="Pati A."/>
            <person name="Goodwin L."/>
            <person name="Peters L."/>
            <person name="Pitluck S."/>
            <person name="Woyke T."/>
            <person name="Kerfeld C."/>
        </authorList>
    </citation>
    <scope>NUCLEOTIDE SEQUENCE [LARGE SCALE GENOMIC DNA]</scope>
    <source>
        <strain evidence="1">PCC 8305</strain>
    </source>
</reference>
<name>K9Z0Y6_DACS8</name>
<evidence type="ECO:0000313" key="2">
    <source>
        <dbReference type="Proteomes" id="UP000010482"/>
    </source>
</evidence>
<gene>
    <name evidence="1" type="ORF">Dacsa_3555</name>
</gene>
<keyword evidence="2" id="KW-1185">Reference proteome</keyword>
<protein>
    <submittedName>
        <fullName evidence="1">Uncharacterized protein</fullName>
    </submittedName>
</protein>
<accession>K9Z0Y6</accession>
<dbReference type="OrthoDB" id="7665907at2"/>
<dbReference type="EMBL" id="CP003944">
    <property type="protein sequence ID" value="AFZ52038.1"/>
    <property type="molecule type" value="Genomic_DNA"/>
</dbReference>
<proteinExistence type="predicted"/>